<proteinExistence type="predicted"/>
<dbReference type="OrthoDB" id="5359231at2759"/>
<accession>A0A1S7ULJ1</accession>
<feature type="region of interest" description="Disordered" evidence="1">
    <location>
        <begin position="587"/>
        <end position="632"/>
    </location>
</feature>
<keyword evidence="4" id="KW-1185">Reference proteome</keyword>
<dbReference type="Proteomes" id="UP000054516">
    <property type="component" value="Unassembled WGS sequence"/>
</dbReference>
<dbReference type="Pfam" id="PF00646">
    <property type="entry name" value="F-box"/>
    <property type="match status" value="1"/>
</dbReference>
<evidence type="ECO:0000259" key="2">
    <source>
        <dbReference type="PROSITE" id="PS50181"/>
    </source>
</evidence>
<gene>
    <name evidence="3" type="ORF">SAMD00023353_0403250</name>
</gene>
<protein>
    <submittedName>
        <fullName evidence="3">Putative F-box domain-containing protein</fullName>
    </submittedName>
</protein>
<feature type="compositionally biased region" description="Basic and acidic residues" evidence="1">
    <location>
        <begin position="588"/>
        <end position="602"/>
    </location>
</feature>
<dbReference type="InterPro" id="IPR001810">
    <property type="entry name" value="F-box_dom"/>
</dbReference>
<reference evidence="3" key="1">
    <citation type="submission" date="2016-03" db="EMBL/GenBank/DDBJ databases">
        <title>Draft genome sequence of Rosellinia necatrix.</title>
        <authorList>
            <person name="Kanematsu S."/>
        </authorList>
    </citation>
    <scope>NUCLEOTIDE SEQUENCE [LARGE SCALE GENOMIC DNA]</scope>
    <source>
        <strain evidence="3">W97</strain>
    </source>
</reference>
<dbReference type="STRING" id="77044.A0A1S7ULJ1"/>
<name>A0A1S7ULJ1_ROSNE</name>
<dbReference type="AlphaFoldDB" id="A0A1S7ULJ1"/>
<dbReference type="SUPFAM" id="SSF81383">
    <property type="entry name" value="F-box domain"/>
    <property type="match status" value="1"/>
</dbReference>
<evidence type="ECO:0000256" key="1">
    <source>
        <dbReference type="SAM" id="MobiDB-lite"/>
    </source>
</evidence>
<dbReference type="EMBL" id="DF977449">
    <property type="protein sequence ID" value="GAP83295.1"/>
    <property type="molecule type" value="Genomic_DNA"/>
</dbReference>
<dbReference type="InterPro" id="IPR036047">
    <property type="entry name" value="F-box-like_dom_sf"/>
</dbReference>
<evidence type="ECO:0000313" key="3">
    <source>
        <dbReference type="EMBL" id="GAP83295.1"/>
    </source>
</evidence>
<organism evidence="3">
    <name type="scientific">Rosellinia necatrix</name>
    <name type="common">White root-rot fungus</name>
    <dbReference type="NCBI Taxonomy" id="77044"/>
    <lineage>
        <taxon>Eukaryota</taxon>
        <taxon>Fungi</taxon>
        <taxon>Dikarya</taxon>
        <taxon>Ascomycota</taxon>
        <taxon>Pezizomycotina</taxon>
        <taxon>Sordariomycetes</taxon>
        <taxon>Xylariomycetidae</taxon>
        <taxon>Xylariales</taxon>
        <taxon>Xylariaceae</taxon>
        <taxon>Rosellinia</taxon>
    </lineage>
</organism>
<evidence type="ECO:0000313" key="4">
    <source>
        <dbReference type="Proteomes" id="UP000054516"/>
    </source>
</evidence>
<dbReference type="OMA" id="FYAVSNQ"/>
<feature type="compositionally biased region" description="Polar residues" evidence="1">
    <location>
        <begin position="616"/>
        <end position="632"/>
    </location>
</feature>
<feature type="domain" description="F-box" evidence="2">
    <location>
        <begin position="6"/>
        <end position="52"/>
    </location>
</feature>
<feature type="region of interest" description="Disordered" evidence="1">
    <location>
        <begin position="468"/>
        <end position="498"/>
    </location>
</feature>
<dbReference type="PROSITE" id="PS50181">
    <property type="entry name" value="FBOX"/>
    <property type="match status" value="1"/>
</dbReference>
<sequence>MTSLGAPGLQQLPYELVAYVVEGLEVEDVFNWSLCCKHFQYIIREDRFCKPVIMTKAPGSVEAQEALETGRFSRALRRLAKRRSALSRASPYVVANIACADSYGLFGGKLCYILENRPQRWLRILDIHACTDWELVVDIPMLVRAAVPQAANSRKFKFRVLYQAAGIVSCLLSFALARTENWIIVINPGKSQLLLRERLDSTARIFVRNNDSFLYVGTHSGEGADGLRKWVIRGFDLNKGGWLPHPRIHLPNLAGHDMGSTVCFEIFGDYFYGLSNQSLFEADDPDWTSHYYCFRFPLNDPSMEKLHVMNKEDSWRRKHSEGPIDDRWGFLSLEVDEATKDIVILECRKEWLRDRSGSRRTYYTTRVVFCRQTDQETDHQAEQQPVEVGTLIRRGVNDRVQAETYNRRRDPCSYHPGDDSVVSSLLVRSKTFFCAYIRCCHTFIDLIDDTSMDAPGLQRIRIRTGHRKLKPEKEEKSKQSMSHAPRIINEAPRKPDSEPCQQNAIFMWPPDQHVLGPNSYLDKVQQLLNVKDHQGCVTATGDGRSVIYATSDGPKGLKILVFLSFDPASRFGEMEYGGKIIGQQVSRHLQEGDRVDSGKSLESEPNIPLTDGIGSIASTGHSPTSLPATPNETEADSWVCYQRAMHFDLQKKLYFSR</sequence>